<keyword evidence="2" id="KW-0808">Transferase</keyword>
<dbReference type="SUPFAM" id="SSF53335">
    <property type="entry name" value="S-adenosyl-L-methionine-dependent methyltransferases"/>
    <property type="match status" value="1"/>
</dbReference>
<gene>
    <name evidence="2" type="ORF">ACFSCY_34495</name>
</gene>
<protein>
    <submittedName>
        <fullName evidence="2">SAM-dependent methyltransferase</fullName>
        <ecNumber evidence="2">2.1.1.-</ecNumber>
    </submittedName>
</protein>
<dbReference type="Pfam" id="PF04672">
    <property type="entry name" value="Methyltransf_19"/>
    <property type="match status" value="1"/>
</dbReference>
<organism evidence="2 3">
    <name type="scientific">Pseudonocardia aurantiaca</name>
    <dbReference type="NCBI Taxonomy" id="75290"/>
    <lineage>
        <taxon>Bacteria</taxon>
        <taxon>Bacillati</taxon>
        <taxon>Actinomycetota</taxon>
        <taxon>Actinomycetes</taxon>
        <taxon>Pseudonocardiales</taxon>
        <taxon>Pseudonocardiaceae</taxon>
        <taxon>Pseudonocardia</taxon>
    </lineage>
</organism>
<dbReference type="EMBL" id="JBHUCP010000036">
    <property type="protein sequence ID" value="MFD1534542.1"/>
    <property type="molecule type" value="Genomic_DNA"/>
</dbReference>
<dbReference type="RefSeq" id="WP_343988632.1">
    <property type="nucleotide sequence ID" value="NZ_BAAAJG010000030.1"/>
</dbReference>
<feature type="region of interest" description="Disordered" evidence="1">
    <location>
        <begin position="1"/>
        <end position="23"/>
    </location>
</feature>
<dbReference type="InterPro" id="IPR006764">
    <property type="entry name" value="SAM_dep_MeTrfase_SAV2177_type"/>
</dbReference>
<dbReference type="Gene3D" id="3.40.50.150">
    <property type="entry name" value="Vaccinia Virus protein VP39"/>
    <property type="match status" value="1"/>
</dbReference>
<dbReference type="InterPro" id="IPR029063">
    <property type="entry name" value="SAM-dependent_MTases_sf"/>
</dbReference>
<dbReference type="GO" id="GO:0032259">
    <property type="term" value="P:methylation"/>
    <property type="evidence" value="ECO:0007669"/>
    <property type="project" value="UniProtKB-KW"/>
</dbReference>
<keyword evidence="2" id="KW-0489">Methyltransferase</keyword>
<dbReference type="Proteomes" id="UP001597145">
    <property type="component" value="Unassembled WGS sequence"/>
</dbReference>
<dbReference type="PIRSF" id="PIRSF017393">
    <property type="entry name" value="MTase_SAV2177"/>
    <property type="match status" value="1"/>
</dbReference>
<sequence>MTGDGPAEGAGRDDRRAADLPPGVDLGRPSIARVYDYFLGGKEHFEIDRMAVAAAYEVIPELSRLAHDNRNHLRRAIRFLVADAGVRQFLDLGSGLPTVGNVHDIARNVDPAVRVVYVDNDPLVLAHGRALLSDDTTTLVLLADVRDTEAIFDGPEIRGFVDFDKPFAVIATSILHQFDDHEAYAVADRIKARLTLGSYVVISNFLDDDEPRANAADRAFLAGGLGTGRFRRWSEQREFFEGLEMVEPGFVYANDWRPDEYTPTDSPVHTLYAAGVARKPV</sequence>
<accession>A0ABW4FVF4</accession>
<comment type="caution">
    <text evidence="2">The sequence shown here is derived from an EMBL/GenBank/DDBJ whole genome shotgun (WGS) entry which is preliminary data.</text>
</comment>
<evidence type="ECO:0000313" key="2">
    <source>
        <dbReference type="EMBL" id="MFD1534542.1"/>
    </source>
</evidence>
<keyword evidence="3" id="KW-1185">Reference proteome</keyword>
<dbReference type="EC" id="2.1.1.-" evidence="2"/>
<evidence type="ECO:0000313" key="3">
    <source>
        <dbReference type="Proteomes" id="UP001597145"/>
    </source>
</evidence>
<name>A0ABW4FVF4_9PSEU</name>
<proteinExistence type="predicted"/>
<dbReference type="GO" id="GO:0008168">
    <property type="term" value="F:methyltransferase activity"/>
    <property type="evidence" value="ECO:0007669"/>
    <property type="project" value="UniProtKB-KW"/>
</dbReference>
<evidence type="ECO:0000256" key="1">
    <source>
        <dbReference type="SAM" id="MobiDB-lite"/>
    </source>
</evidence>
<reference evidence="3" key="1">
    <citation type="journal article" date="2019" name="Int. J. Syst. Evol. Microbiol.">
        <title>The Global Catalogue of Microorganisms (GCM) 10K type strain sequencing project: providing services to taxonomists for standard genome sequencing and annotation.</title>
        <authorList>
            <consortium name="The Broad Institute Genomics Platform"/>
            <consortium name="The Broad Institute Genome Sequencing Center for Infectious Disease"/>
            <person name="Wu L."/>
            <person name="Ma J."/>
        </authorList>
    </citation>
    <scope>NUCLEOTIDE SEQUENCE [LARGE SCALE GENOMIC DNA]</scope>
    <source>
        <strain evidence="3">JCM 12165</strain>
    </source>
</reference>